<keyword evidence="5" id="KW-0539">Nucleus</keyword>
<protein>
    <recommendedName>
        <fullName evidence="9">TF-B3 domain-containing protein</fullName>
    </recommendedName>
</protein>
<evidence type="ECO:0000313" key="7">
    <source>
        <dbReference type="EMBL" id="KAK9914494.1"/>
    </source>
</evidence>
<reference evidence="7 8" key="1">
    <citation type="journal article" date="2023" name="G3 (Bethesda)">
        <title>A chromosome-length genome assembly and annotation of blackberry (Rubus argutus, cv. 'Hillquist').</title>
        <authorList>
            <person name="Bruna T."/>
            <person name="Aryal R."/>
            <person name="Dudchenko O."/>
            <person name="Sargent D.J."/>
            <person name="Mead D."/>
            <person name="Buti M."/>
            <person name="Cavallini A."/>
            <person name="Hytonen T."/>
            <person name="Andres J."/>
            <person name="Pham M."/>
            <person name="Weisz D."/>
            <person name="Mascagni F."/>
            <person name="Usai G."/>
            <person name="Natali L."/>
            <person name="Bassil N."/>
            <person name="Fernandez G.E."/>
            <person name="Lomsadze A."/>
            <person name="Armour M."/>
            <person name="Olukolu B."/>
            <person name="Poorten T."/>
            <person name="Britton C."/>
            <person name="Davik J."/>
            <person name="Ashrafi H."/>
            <person name="Aiden E.L."/>
            <person name="Borodovsky M."/>
            <person name="Worthington M."/>
        </authorList>
    </citation>
    <scope>NUCLEOTIDE SEQUENCE [LARGE SCALE GENOMIC DNA]</scope>
    <source>
        <strain evidence="7">PI 553951</strain>
    </source>
</reference>
<dbReference type="Pfam" id="PF03754">
    <property type="entry name" value="At2g31720-like"/>
    <property type="match status" value="1"/>
</dbReference>
<feature type="compositionally biased region" description="Basic residues" evidence="6">
    <location>
        <begin position="168"/>
        <end position="184"/>
    </location>
</feature>
<feature type="compositionally biased region" description="Polar residues" evidence="6">
    <location>
        <begin position="40"/>
        <end position="52"/>
    </location>
</feature>
<comment type="caution">
    <text evidence="7">The sequence shown here is derived from an EMBL/GenBank/DDBJ whole genome shotgun (WGS) entry which is preliminary data.</text>
</comment>
<dbReference type="InterPro" id="IPR015300">
    <property type="entry name" value="DNA-bd_pseudobarrel_sf"/>
</dbReference>
<evidence type="ECO:0000256" key="1">
    <source>
        <dbReference type="ARBA" id="ARBA00004123"/>
    </source>
</evidence>
<feature type="compositionally biased region" description="Basic and acidic residues" evidence="6">
    <location>
        <begin position="185"/>
        <end position="200"/>
    </location>
</feature>
<dbReference type="PANTHER" id="PTHR31541">
    <property type="entry name" value="B3 DOMAIN PLANT PROTEIN-RELATED"/>
    <property type="match status" value="1"/>
</dbReference>
<feature type="compositionally biased region" description="Basic and acidic residues" evidence="6">
    <location>
        <begin position="142"/>
        <end position="166"/>
    </location>
</feature>
<feature type="region of interest" description="Disordered" evidence="6">
    <location>
        <begin position="40"/>
        <end position="108"/>
    </location>
</feature>
<keyword evidence="8" id="KW-1185">Reference proteome</keyword>
<proteinExistence type="predicted"/>
<dbReference type="EMBL" id="JBEDUW010000007">
    <property type="protein sequence ID" value="KAK9914494.1"/>
    <property type="molecule type" value="Genomic_DNA"/>
</dbReference>
<feature type="region of interest" description="Disordered" evidence="6">
    <location>
        <begin position="347"/>
        <end position="433"/>
    </location>
</feature>
<name>A0AAW1W568_RUBAR</name>
<feature type="region of interest" description="Disordered" evidence="6">
    <location>
        <begin position="126"/>
        <end position="200"/>
    </location>
</feature>
<dbReference type="PANTHER" id="PTHR31541:SF25">
    <property type="entry name" value="GAMMA-GLIADIN B"/>
    <property type="match status" value="1"/>
</dbReference>
<evidence type="ECO:0000256" key="3">
    <source>
        <dbReference type="ARBA" id="ARBA00023125"/>
    </source>
</evidence>
<evidence type="ECO:0000256" key="6">
    <source>
        <dbReference type="SAM" id="MobiDB-lite"/>
    </source>
</evidence>
<evidence type="ECO:0000256" key="5">
    <source>
        <dbReference type="ARBA" id="ARBA00023242"/>
    </source>
</evidence>
<evidence type="ECO:0000256" key="4">
    <source>
        <dbReference type="ARBA" id="ARBA00023163"/>
    </source>
</evidence>
<evidence type="ECO:0000313" key="8">
    <source>
        <dbReference type="Proteomes" id="UP001457282"/>
    </source>
</evidence>
<dbReference type="GO" id="GO:0005634">
    <property type="term" value="C:nucleus"/>
    <property type="evidence" value="ECO:0007669"/>
    <property type="project" value="UniProtKB-SubCell"/>
</dbReference>
<dbReference type="Gene3D" id="2.40.330.10">
    <property type="entry name" value="DNA-binding pseudobarrel domain"/>
    <property type="match status" value="1"/>
</dbReference>
<dbReference type="Proteomes" id="UP001457282">
    <property type="component" value="Unassembled WGS sequence"/>
</dbReference>
<dbReference type="InterPro" id="IPR005508">
    <property type="entry name" value="At2g31720-like"/>
</dbReference>
<dbReference type="GO" id="GO:0003677">
    <property type="term" value="F:DNA binding"/>
    <property type="evidence" value="ECO:0007669"/>
    <property type="project" value="UniProtKB-KW"/>
</dbReference>
<gene>
    <name evidence="7" type="ORF">M0R45_038269</name>
</gene>
<dbReference type="AlphaFoldDB" id="A0AAW1W568"/>
<feature type="compositionally biased region" description="Polar residues" evidence="6">
    <location>
        <begin position="355"/>
        <end position="369"/>
    </location>
</feature>
<sequence>MEPLLSMKDCEGLEIPPGSSCIDIFVQVVLVAKRKSTNIKTHMGGSSRSSTPKIKEPNSVAEAGYANTNSEIESVRKRKSPDDNDKGNQFKKQKMASTSGIREPNSSVGKELEVDACYSLGTIKRETSSPRSNSITSSDLGFQEKDGLSTKKKSIDGSDDNKDLGLKPKLKNMKSKKKHGRGSKRPNEIRAPRYSTDPKDLPEELKRKIENLEGIESFEKAKMILVIEKKLYLSDLKDGANRLSMPLKQIKPASFLDEDEIEFLANQGNRPVLVIDPQLDDVELTFRQWNMEKDNGNVSSTYVFKTRWKEVYKKNGLQIDDVVQVWSFRDVGNKLHFALVLLEKAKKGGSGSDGNGCSQPFSRSTTPPSKSDVVNGDIGQGAQAKEEGVMRGGEIYDGSGRSSTPCSNSSKSSEVVDGESSSDIGQVTETKEEGMIGGGISLIGKLGSINHPNSSILSLREVEKDNEIEKEITAPRYSTDDPNDLPEELKRKIGTMEGIESFEKAKMIMVIV</sequence>
<dbReference type="SUPFAM" id="SSF101936">
    <property type="entry name" value="DNA-binding pseudobarrel domain"/>
    <property type="match status" value="1"/>
</dbReference>
<keyword evidence="2" id="KW-0805">Transcription regulation</keyword>
<feature type="compositionally biased region" description="Low complexity" evidence="6">
    <location>
        <begin position="402"/>
        <end position="423"/>
    </location>
</feature>
<evidence type="ECO:0000256" key="2">
    <source>
        <dbReference type="ARBA" id="ARBA00023015"/>
    </source>
</evidence>
<feature type="compositionally biased region" description="Low complexity" evidence="6">
    <location>
        <begin position="129"/>
        <end position="138"/>
    </location>
</feature>
<feature type="compositionally biased region" description="Polar residues" evidence="6">
    <location>
        <begin position="95"/>
        <end position="108"/>
    </location>
</feature>
<keyword evidence="3" id="KW-0238">DNA-binding</keyword>
<evidence type="ECO:0008006" key="9">
    <source>
        <dbReference type="Google" id="ProtNLM"/>
    </source>
</evidence>
<keyword evidence="4" id="KW-0804">Transcription</keyword>
<organism evidence="7 8">
    <name type="scientific">Rubus argutus</name>
    <name type="common">Southern blackberry</name>
    <dbReference type="NCBI Taxonomy" id="59490"/>
    <lineage>
        <taxon>Eukaryota</taxon>
        <taxon>Viridiplantae</taxon>
        <taxon>Streptophyta</taxon>
        <taxon>Embryophyta</taxon>
        <taxon>Tracheophyta</taxon>
        <taxon>Spermatophyta</taxon>
        <taxon>Magnoliopsida</taxon>
        <taxon>eudicotyledons</taxon>
        <taxon>Gunneridae</taxon>
        <taxon>Pentapetalae</taxon>
        <taxon>rosids</taxon>
        <taxon>fabids</taxon>
        <taxon>Rosales</taxon>
        <taxon>Rosaceae</taxon>
        <taxon>Rosoideae</taxon>
        <taxon>Rosoideae incertae sedis</taxon>
        <taxon>Rubus</taxon>
    </lineage>
</organism>
<comment type="subcellular location">
    <subcellularLocation>
        <location evidence="1">Nucleus</location>
    </subcellularLocation>
</comment>
<accession>A0AAW1W568</accession>